<evidence type="ECO:0000256" key="5">
    <source>
        <dbReference type="ARBA" id="ARBA00022723"/>
    </source>
</evidence>
<name>A0AA88YJA7_PINIB</name>
<keyword evidence="5" id="KW-0479">Metal-binding</keyword>
<protein>
    <recommendedName>
        <fullName evidence="11">Metallo-beta-lactamase domain-containing protein</fullName>
    </recommendedName>
</protein>
<dbReference type="EMBL" id="VSWD01000003">
    <property type="protein sequence ID" value="KAK3106663.1"/>
    <property type="molecule type" value="Genomic_DNA"/>
</dbReference>
<keyword evidence="4" id="KW-0540">Nuclease</keyword>
<keyword evidence="3" id="KW-0819">tRNA processing</keyword>
<accession>A0AA88YJA7</accession>
<evidence type="ECO:0008006" key="11">
    <source>
        <dbReference type="Google" id="ProtNLM"/>
    </source>
</evidence>
<dbReference type="CDD" id="cd07717">
    <property type="entry name" value="RNaseZ_ZiPD-like_MBL-fold"/>
    <property type="match status" value="1"/>
</dbReference>
<evidence type="ECO:0000256" key="1">
    <source>
        <dbReference type="ARBA" id="ARBA00001947"/>
    </source>
</evidence>
<dbReference type="PANTHER" id="PTHR46018:SF2">
    <property type="entry name" value="ZINC PHOSPHODIESTERASE ELAC PROTEIN 1"/>
    <property type="match status" value="1"/>
</dbReference>
<evidence type="ECO:0000256" key="4">
    <source>
        <dbReference type="ARBA" id="ARBA00022722"/>
    </source>
</evidence>
<dbReference type="GO" id="GO:0005634">
    <property type="term" value="C:nucleus"/>
    <property type="evidence" value="ECO:0007669"/>
    <property type="project" value="TreeGrafter"/>
</dbReference>
<dbReference type="SUPFAM" id="SSF56281">
    <property type="entry name" value="Metallo-hydrolase/oxidoreductase"/>
    <property type="match status" value="1"/>
</dbReference>
<dbReference type="InterPro" id="IPR013471">
    <property type="entry name" value="RNase_Z/BN"/>
</dbReference>
<dbReference type="Gene3D" id="3.60.15.10">
    <property type="entry name" value="Ribonuclease Z/Hydroxyacylglutathione hydrolase-like"/>
    <property type="match status" value="1"/>
</dbReference>
<keyword evidence="8" id="KW-0862">Zinc</keyword>
<dbReference type="HAMAP" id="MF_01818">
    <property type="entry name" value="RNase_Z_BN"/>
    <property type="match status" value="1"/>
</dbReference>
<sequence length="304" mass="33857">MELTFLGTGSAYPSPTRGASCISLKHEDWVWLFDCGEGSQIQIMRSSVKPGKISKIFISHLHGDHVFGLPGLLCTISQSNQRSEPVEVYGPEGIRKYLRVNLELSRSELGFKYVVHELQVLQCQFHADWDKWPVDHNCDSALHPNELQGKCIQPEENSVWSLFEDNKMIVKAVWLKHRVPSFGFCIEEKPLPGKLDLEKCLTAGVKPGPLLGKLKMGESVTTQDGIMVHAKDVVGAPRPGRKILILGDSCDSSETLKVGRQADLLIHEATLENDKKDMALEKGHSTPGMTFSNALCLQRSYFAF</sequence>
<keyword evidence="7" id="KW-0378">Hydrolase</keyword>
<evidence type="ECO:0000256" key="2">
    <source>
        <dbReference type="ARBA" id="ARBA00011738"/>
    </source>
</evidence>
<evidence type="ECO:0000313" key="10">
    <source>
        <dbReference type="Proteomes" id="UP001186944"/>
    </source>
</evidence>
<keyword evidence="10" id="KW-1185">Reference proteome</keyword>
<dbReference type="InterPro" id="IPR036866">
    <property type="entry name" value="RibonucZ/Hydroxyglut_hydro"/>
</dbReference>
<evidence type="ECO:0000313" key="9">
    <source>
        <dbReference type="EMBL" id="KAK3106663.1"/>
    </source>
</evidence>
<evidence type="ECO:0000256" key="7">
    <source>
        <dbReference type="ARBA" id="ARBA00022801"/>
    </source>
</evidence>
<gene>
    <name evidence="9" type="ORF">FSP39_024791</name>
</gene>
<comment type="caution">
    <text evidence="9">The sequence shown here is derived from an EMBL/GenBank/DDBJ whole genome shotgun (WGS) entry which is preliminary data.</text>
</comment>
<dbReference type="AlphaFoldDB" id="A0AA88YJA7"/>
<reference evidence="9" key="1">
    <citation type="submission" date="2019-08" db="EMBL/GenBank/DDBJ databases">
        <title>The improved chromosome-level genome for the pearl oyster Pinctada fucata martensii using PacBio sequencing and Hi-C.</title>
        <authorList>
            <person name="Zheng Z."/>
        </authorList>
    </citation>
    <scope>NUCLEOTIDE SEQUENCE</scope>
    <source>
        <strain evidence="9">ZZ-2019</strain>
        <tissue evidence="9">Adductor muscle</tissue>
    </source>
</reference>
<evidence type="ECO:0000256" key="3">
    <source>
        <dbReference type="ARBA" id="ARBA00022694"/>
    </source>
</evidence>
<evidence type="ECO:0000256" key="6">
    <source>
        <dbReference type="ARBA" id="ARBA00022759"/>
    </source>
</evidence>
<comment type="cofactor">
    <cofactor evidence="1">
        <name>Zn(2+)</name>
        <dbReference type="ChEBI" id="CHEBI:29105"/>
    </cofactor>
</comment>
<organism evidence="9 10">
    <name type="scientific">Pinctada imbricata</name>
    <name type="common">Atlantic pearl-oyster</name>
    <name type="synonym">Pinctada martensii</name>
    <dbReference type="NCBI Taxonomy" id="66713"/>
    <lineage>
        <taxon>Eukaryota</taxon>
        <taxon>Metazoa</taxon>
        <taxon>Spiralia</taxon>
        <taxon>Lophotrochozoa</taxon>
        <taxon>Mollusca</taxon>
        <taxon>Bivalvia</taxon>
        <taxon>Autobranchia</taxon>
        <taxon>Pteriomorphia</taxon>
        <taxon>Pterioida</taxon>
        <taxon>Pterioidea</taxon>
        <taxon>Pteriidae</taxon>
        <taxon>Pinctada</taxon>
    </lineage>
</organism>
<dbReference type="GO" id="GO:0046872">
    <property type="term" value="F:metal ion binding"/>
    <property type="evidence" value="ECO:0007669"/>
    <property type="project" value="UniProtKB-KW"/>
</dbReference>
<proteinExistence type="inferred from homology"/>
<dbReference type="GO" id="GO:0042781">
    <property type="term" value="F:3'-tRNA processing endoribonuclease activity"/>
    <property type="evidence" value="ECO:0007669"/>
    <property type="project" value="TreeGrafter"/>
</dbReference>
<comment type="subunit">
    <text evidence="2">Homodimer.</text>
</comment>
<evidence type="ECO:0000256" key="8">
    <source>
        <dbReference type="ARBA" id="ARBA00022833"/>
    </source>
</evidence>
<keyword evidence="6" id="KW-0255">Endonuclease</keyword>
<dbReference type="Pfam" id="PF23023">
    <property type="entry name" value="Anti-Pycsar_Apyc1"/>
    <property type="match status" value="1"/>
</dbReference>
<dbReference type="Proteomes" id="UP001186944">
    <property type="component" value="Unassembled WGS sequence"/>
</dbReference>
<dbReference type="PANTHER" id="PTHR46018">
    <property type="entry name" value="ZINC PHOSPHODIESTERASE ELAC PROTEIN 1"/>
    <property type="match status" value="1"/>
</dbReference>